<dbReference type="Proteomes" id="UP001608902">
    <property type="component" value="Unassembled WGS sequence"/>
</dbReference>
<protein>
    <submittedName>
        <fullName evidence="1">Uncharacterized protein</fullName>
    </submittedName>
</protein>
<sequence length="344" mass="39147">MNYALSGVPKLFYLPTSTREFSLAVRGSGKVYAGISVVLTKRHKLLRQPAGTSKHPVQITVKQSFDLPYILKQEVCLRFNDPLFTPVDITHGIYSGFSLKKRNIRLMPTALYYGVILNEPQISSFAAHIRLSQLQPNKDMCYEVLLDEPKIGYEPDSLAPVSIVVRHPFLDVIGETILTLRQRKGPSVLQEAVETVCWKSGCACSEISCSVRCSRCALLTNNTLHRELCNHNAFAAVVIVEAIRSVGEDIEEYYVLEAQFELFKSPSSPWFIQPGLTEFWLRKCNRRCLRPLVGEKYFVLGSIEGFVLDADARYHYVLREDDRWEHAEEKCANIFFLLLLFKSC</sequence>
<comment type="caution">
    <text evidence="1">The sequence shown here is derived from an EMBL/GenBank/DDBJ whole genome shotgun (WGS) entry which is preliminary data.</text>
</comment>
<evidence type="ECO:0000313" key="2">
    <source>
        <dbReference type="Proteomes" id="UP001608902"/>
    </source>
</evidence>
<name>A0ABD6EAP6_9BILA</name>
<gene>
    <name evidence="1" type="ORF">AB6A40_003838</name>
</gene>
<accession>A0ABD6EAP6</accession>
<evidence type="ECO:0000313" key="1">
    <source>
        <dbReference type="EMBL" id="MFH4977129.1"/>
    </source>
</evidence>
<keyword evidence="2" id="KW-1185">Reference proteome</keyword>
<organism evidence="1 2">
    <name type="scientific">Gnathostoma spinigerum</name>
    <dbReference type="NCBI Taxonomy" id="75299"/>
    <lineage>
        <taxon>Eukaryota</taxon>
        <taxon>Metazoa</taxon>
        <taxon>Ecdysozoa</taxon>
        <taxon>Nematoda</taxon>
        <taxon>Chromadorea</taxon>
        <taxon>Rhabditida</taxon>
        <taxon>Spirurina</taxon>
        <taxon>Gnathostomatomorpha</taxon>
        <taxon>Gnathostomatoidea</taxon>
        <taxon>Gnathostomatidae</taxon>
        <taxon>Gnathostoma</taxon>
    </lineage>
</organism>
<reference evidence="1 2" key="1">
    <citation type="submission" date="2024-08" db="EMBL/GenBank/DDBJ databases">
        <title>Gnathostoma spinigerum genome.</title>
        <authorList>
            <person name="Gonzalez-Bertolin B."/>
            <person name="Monzon S."/>
            <person name="Zaballos A."/>
            <person name="Jimenez P."/>
            <person name="Dekumyoy P."/>
            <person name="Varona S."/>
            <person name="Cuesta I."/>
            <person name="Sumanam S."/>
            <person name="Adisakwattana P."/>
            <person name="Gasser R.B."/>
            <person name="Hernandez-Gonzalez A."/>
            <person name="Young N.D."/>
            <person name="Perteguer M.J."/>
        </authorList>
    </citation>
    <scope>NUCLEOTIDE SEQUENCE [LARGE SCALE GENOMIC DNA]</scope>
    <source>
        <strain evidence="1">AL3</strain>
        <tissue evidence="1">Liver</tissue>
    </source>
</reference>
<dbReference type="EMBL" id="JBGFUD010002078">
    <property type="protein sequence ID" value="MFH4977129.1"/>
    <property type="molecule type" value="Genomic_DNA"/>
</dbReference>
<proteinExistence type="predicted"/>
<dbReference type="AlphaFoldDB" id="A0ABD6EAP6"/>